<evidence type="ECO:0000256" key="3">
    <source>
        <dbReference type="ARBA" id="ARBA00023163"/>
    </source>
</evidence>
<dbReference type="InterPro" id="IPR028082">
    <property type="entry name" value="Peripla_BP_I"/>
</dbReference>
<keyword evidence="2" id="KW-0238">DNA-binding</keyword>
<feature type="domain" description="HTH lacI-type" evidence="4">
    <location>
        <begin position="4"/>
        <end position="58"/>
    </location>
</feature>
<dbReference type="PROSITE" id="PS50932">
    <property type="entry name" value="HTH_LACI_2"/>
    <property type="match status" value="1"/>
</dbReference>
<dbReference type="PRINTS" id="PR00036">
    <property type="entry name" value="HTHLACI"/>
</dbReference>
<dbReference type="Gene3D" id="3.40.50.2300">
    <property type="match status" value="2"/>
</dbReference>
<dbReference type="GO" id="GO:0000976">
    <property type="term" value="F:transcription cis-regulatory region binding"/>
    <property type="evidence" value="ECO:0007669"/>
    <property type="project" value="TreeGrafter"/>
</dbReference>
<evidence type="ECO:0000313" key="5">
    <source>
        <dbReference type="EMBL" id="SDL20752.1"/>
    </source>
</evidence>
<dbReference type="SMART" id="SM00354">
    <property type="entry name" value="HTH_LACI"/>
    <property type="match status" value="1"/>
</dbReference>
<dbReference type="AlphaFoldDB" id="A0A1G9I6M3"/>
<dbReference type="CDD" id="cd06267">
    <property type="entry name" value="PBP1_LacI_sugar_binding-like"/>
    <property type="match status" value="1"/>
</dbReference>
<proteinExistence type="predicted"/>
<dbReference type="PANTHER" id="PTHR30146">
    <property type="entry name" value="LACI-RELATED TRANSCRIPTIONAL REPRESSOR"/>
    <property type="match status" value="1"/>
</dbReference>
<dbReference type="STRING" id="686624.SAMN04488242_0752"/>
<dbReference type="Gene3D" id="1.10.260.40">
    <property type="entry name" value="lambda repressor-like DNA-binding domains"/>
    <property type="match status" value="1"/>
</dbReference>
<organism evidence="5 6">
    <name type="scientific">Tessaracoccus oleiagri</name>
    <dbReference type="NCBI Taxonomy" id="686624"/>
    <lineage>
        <taxon>Bacteria</taxon>
        <taxon>Bacillati</taxon>
        <taxon>Actinomycetota</taxon>
        <taxon>Actinomycetes</taxon>
        <taxon>Propionibacteriales</taxon>
        <taxon>Propionibacteriaceae</taxon>
        <taxon>Tessaracoccus</taxon>
    </lineage>
</organism>
<keyword evidence="1" id="KW-0805">Transcription regulation</keyword>
<evidence type="ECO:0000259" key="4">
    <source>
        <dbReference type="PROSITE" id="PS50932"/>
    </source>
</evidence>
<dbReference type="SUPFAM" id="SSF47413">
    <property type="entry name" value="lambda repressor-like DNA-binding domains"/>
    <property type="match status" value="1"/>
</dbReference>
<dbReference type="OrthoDB" id="189006at2"/>
<dbReference type="GO" id="GO:0003700">
    <property type="term" value="F:DNA-binding transcription factor activity"/>
    <property type="evidence" value="ECO:0007669"/>
    <property type="project" value="TreeGrafter"/>
</dbReference>
<dbReference type="Pfam" id="PF13377">
    <property type="entry name" value="Peripla_BP_3"/>
    <property type="match status" value="1"/>
</dbReference>
<accession>A0A1G9I6M3</accession>
<keyword evidence="6" id="KW-1185">Reference proteome</keyword>
<dbReference type="Proteomes" id="UP000199475">
    <property type="component" value="Unassembled WGS sequence"/>
</dbReference>
<dbReference type="PANTHER" id="PTHR30146:SF109">
    <property type="entry name" value="HTH-TYPE TRANSCRIPTIONAL REGULATOR GALS"/>
    <property type="match status" value="1"/>
</dbReference>
<dbReference type="Pfam" id="PF00356">
    <property type="entry name" value="LacI"/>
    <property type="match status" value="1"/>
</dbReference>
<sequence>MKIVTVRDVAKLAGVSLATVSRVLNGTAAVSEGVRTRVLAAVDDLGYVPSLSARSLRATRTETIGVVLPDLRNPFFPTLISEAIQAANELGHSVITAASVRPVEEALWLAKRRAIDGLVLVDADRTGGAPSEELASLVPVVAFDRVPRVSGVETYQVDNYLGARRVTALLLRSGGRRFAHIAGPLELDVSADRLRGMRDELAANGVDDVQIVEGDFSEESGERQFGALLASSTAPDAVFAGNDLMAIGAMREAAQQGLRIPEDLQVAGFDGLVLGEYVTPGLTTYEQPAAEIARAAVNRLLELIAAPQARASAPEVHRIEGTLVARGSTRVLDEHDMHELGAVSARRGPRP</sequence>
<gene>
    <name evidence="5" type="ORF">SAMN04488242_0752</name>
</gene>
<evidence type="ECO:0000313" key="6">
    <source>
        <dbReference type="Proteomes" id="UP000199475"/>
    </source>
</evidence>
<dbReference type="PROSITE" id="PS00356">
    <property type="entry name" value="HTH_LACI_1"/>
    <property type="match status" value="1"/>
</dbReference>
<name>A0A1G9I6M3_9ACTN</name>
<dbReference type="CDD" id="cd01392">
    <property type="entry name" value="HTH_LacI"/>
    <property type="match status" value="1"/>
</dbReference>
<evidence type="ECO:0000256" key="1">
    <source>
        <dbReference type="ARBA" id="ARBA00023015"/>
    </source>
</evidence>
<dbReference type="EMBL" id="FNGP01000001">
    <property type="protein sequence ID" value="SDL20752.1"/>
    <property type="molecule type" value="Genomic_DNA"/>
</dbReference>
<dbReference type="InterPro" id="IPR000843">
    <property type="entry name" value="HTH_LacI"/>
</dbReference>
<dbReference type="SUPFAM" id="SSF53822">
    <property type="entry name" value="Periplasmic binding protein-like I"/>
    <property type="match status" value="1"/>
</dbReference>
<dbReference type="RefSeq" id="WP_093248995.1">
    <property type="nucleotide sequence ID" value="NZ_FNGP01000001.1"/>
</dbReference>
<dbReference type="InterPro" id="IPR010982">
    <property type="entry name" value="Lambda_DNA-bd_dom_sf"/>
</dbReference>
<evidence type="ECO:0000256" key="2">
    <source>
        <dbReference type="ARBA" id="ARBA00023125"/>
    </source>
</evidence>
<dbReference type="InterPro" id="IPR046335">
    <property type="entry name" value="LacI/GalR-like_sensor"/>
</dbReference>
<protein>
    <submittedName>
        <fullName evidence="5">LacI family transcriptional regulator</fullName>
    </submittedName>
</protein>
<keyword evidence="3" id="KW-0804">Transcription</keyword>
<reference evidence="5 6" key="1">
    <citation type="submission" date="2016-10" db="EMBL/GenBank/DDBJ databases">
        <authorList>
            <person name="de Groot N.N."/>
        </authorList>
    </citation>
    <scope>NUCLEOTIDE SEQUENCE [LARGE SCALE GENOMIC DNA]</scope>
    <source>
        <strain evidence="5 6">CGMCC 1.9159</strain>
    </source>
</reference>